<evidence type="ECO:0000313" key="6">
    <source>
        <dbReference type="Proteomes" id="UP000541558"/>
    </source>
</evidence>
<feature type="domain" description="AB hydrolase-1" evidence="4">
    <location>
        <begin position="67"/>
        <end position="345"/>
    </location>
</feature>
<feature type="chain" id="PRO_5034585526" description="AB hydrolase-1 domain-containing protein" evidence="3">
    <location>
        <begin position="22"/>
        <end position="363"/>
    </location>
</feature>
<evidence type="ECO:0000256" key="3">
    <source>
        <dbReference type="SAM" id="SignalP"/>
    </source>
</evidence>
<dbReference type="Proteomes" id="UP000541558">
    <property type="component" value="Unassembled WGS sequence"/>
</dbReference>
<protein>
    <recommendedName>
        <fullName evidence="4">AB hydrolase-1 domain-containing protein</fullName>
    </recommendedName>
</protein>
<reference evidence="5 6" key="1">
    <citation type="journal article" date="2020" name="ISME J.">
        <title>Uncovering the hidden diversity of litter-decomposition mechanisms in mushroom-forming fungi.</title>
        <authorList>
            <person name="Floudas D."/>
            <person name="Bentzer J."/>
            <person name="Ahren D."/>
            <person name="Johansson T."/>
            <person name="Persson P."/>
            <person name="Tunlid A."/>
        </authorList>
    </citation>
    <scope>NUCLEOTIDE SEQUENCE [LARGE SCALE GENOMIC DNA]</scope>
    <source>
        <strain evidence="5 6">CBS 175.51</strain>
    </source>
</reference>
<sequence>MKSLFTGVLVLLSASVNVALSQGTSVLASNAAPVDVQAPLLPFYRDVKTSRGYKYHYYFSAATAGKPTLLLVHGFPSLSVDWYRQIAYFKKKGYGLVVPDGLGYGGTDKPEEASVYVHSLLAKDLVDILDHEKVANVLAIGHDWGATTASSLANLHADRFLGFGFLAVGYQAPNTNLTYEQILESNAKLLGYENFGYWKFFSSPDADRIIRGHLQSFWDVIWAKHPSIWRFSFSPTGAFQSFLESDSKTPRASYFKELEPIYNKVFGQNGFKAAVNFYTIQTNGDDQEDDKNVPLENYTIKKPVFFGAATQDLVAVSSLQIAVTKQFCLNSTIQKFNASHWVHHELPDEVNTALDNWIRTVVA</sequence>
<feature type="signal peptide" evidence="3">
    <location>
        <begin position="1"/>
        <end position="21"/>
    </location>
</feature>
<dbReference type="Gene3D" id="3.40.50.1820">
    <property type="entry name" value="alpha/beta hydrolase"/>
    <property type="match status" value="1"/>
</dbReference>
<keyword evidence="3" id="KW-0732">Signal</keyword>
<keyword evidence="6" id="KW-1185">Reference proteome</keyword>
<dbReference type="Pfam" id="PF00561">
    <property type="entry name" value="Abhydrolase_1"/>
    <property type="match status" value="1"/>
</dbReference>
<dbReference type="PANTHER" id="PTHR43329">
    <property type="entry name" value="EPOXIDE HYDROLASE"/>
    <property type="match status" value="1"/>
</dbReference>
<evidence type="ECO:0000259" key="4">
    <source>
        <dbReference type="Pfam" id="PF00561"/>
    </source>
</evidence>
<dbReference type="SUPFAM" id="SSF53474">
    <property type="entry name" value="alpha/beta-Hydrolases"/>
    <property type="match status" value="1"/>
</dbReference>
<organism evidence="5 6">
    <name type="scientific">Ephemerocybe angulata</name>
    <dbReference type="NCBI Taxonomy" id="980116"/>
    <lineage>
        <taxon>Eukaryota</taxon>
        <taxon>Fungi</taxon>
        <taxon>Dikarya</taxon>
        <taxon>Basidiomycota</taxon>
        <taxon>Agaricomycotina</taxon>
        <taxon>Agaricomycetes</taxon>
        <taxon>Agaricomycetidae</taxon>
        <taxon>Agaricales</taxon>
        <taxon>Agaricineae</taxon>
        <taxon>Psathyrellaceae</taxon>
        <taxon>Ephemerocybe</taxon>
    </lineage>
</organism>
<name>A0A8H5CJC0_9AGAR</name>
<proteinExistence type="inferred from homology"/>
<dbReference type="OrthoDB" id="408373at2759"/>
<evidence type="ECO:0000256" key="1">
    <source>
        <dbReference type="ARBA" id="ARBA00022801"/>
    </source>
</evidence>
<evidence type="ECO:0000313" key="5">
    <source>
        <dbReference type="EMBL" id="KAF5342384.1"/>
    </source>
</evidence>
<accession>A0A8H5CJC0</accession>
<dbReference type="PRINTS" id="PR00412">
    <property type="entry name" value="EPOXHYDRLASE"/>
</dbReference>
<dbReference type="AlphaFoldDB" id="A0A8H5CJC0"/>
<comment type="similarity">
    <text evidence="2">Belongs to the AB hydrolase superfamily. Epoxide hydrolase family.</text>
</comment>
<dbReference type="InterPro" id="IPR000073">
    <property type="entry name" value="AB_hydrolase_1"/>
</dbReference>
<gene>
    <name evidence="5" type="ORF">D9611_001855</name>
</gene>
<keyword evidence="1" id="KW-0378">Hydrolase</keyword>
<dbReference type="GO" id="GO:0016787">
    <property type="term" value="F:hydrolase activity"/>
    <property type="evidence" value="ECO:0007669"/>
    <property type="project" value="UniProtKB-KW"/>
</dbReference>
<comment type="caution">
    <text evidence="5">The sequence shown here is derived from an EMBL/GenBank/DDBJ whole genome shotgun (WGS) entry which is preliminary data.</text>
</comment>
<evidence type="ECO:0000256" key="2">
    <source>
        <dbReference type="ARBA" id="ARBA00038334"/>
    </source>
</evidence>
<dbReference type="InterPro" id="IPR000639">
    <property type="entry name" value="Epox_hydrolase-like"/>
</dbReference>
<dbReference type="InterPro" id="IPR029058">
    <property type="entry name" value="AB_hydrolase_fold"/>
</dbReference>
<dbReference type="EMBL" id="JAACJK010000001">
    <property type="protein sequence ID" value="KAF5342384.1"/>
    <property type="molecule type" value="Genomic_DNA"/>
</dbReference>